<dbReference type="EMBL" id="BOOF01000032">
    <property type="protein sequence ID" value="GIH64458.1"/>
    <property type="molecule type" value="Genomic_DNA"/>
</dbReference>
<accession>A0ABQ4GSU5</accession>
<dbReference type="Proteomes" id="UP000660454">
    <property type="component" value="Unassembled WGS sequence"/>
</dbReference>
<sequence>MANDGRRNTTTRGLSLNHNEVVLEDGKDLNHSEVVLQDGSNLNHNESLIG</sequence>
<organism evidence="1 2">
    <name type="scientific">Microbispora siamensis</name>
    <dbReference type="NCBI Taxonomy" id="564413"/>
    <lineage>
        <taxon>Bacteria</taxon>
        <taxon>Bacillati</taxon>
        <taxon>Actinomycetota</taxon>
        <taxon>Actinomycetes</taxon>
        <taxon>Streptosporangiales</taxon>
        <taxon>Streptosporangiaceae</taxon>
        <taxon>Microbispora</taxon>
    </lineage>
</organism>
<dbReference type="RefSeq" id="WP_179155317.1">
    <property type="nucleotide sequence ID" value="NZ_BOOF01000032.1"/>
</dbReference>
<reference evidence="1 2" key="1">
    <citation type="submission" date="2021-01" db="EMBL/GenBank/DDBJ databases">
        <title>Whole genome shotgun sequence of Microbispora siamensis NBRC 104113.</title>
        <authorList>
            <person name="Komaki H."/>
            <person name="Tamura T."/>
        </authorList>
    </citation>
    <scope>NUCLEOTIDE SEQUENCE [LARGE SCALE GENOMIC DNA]</scope>
    <source>
        <strain evidence="1 2">NBRC 104113</strain>
    </source>
</reference>
<keyword evidence="2" id="KW-1185">Reference proteome</keyword>
<evidence type="ECO:0000313" key="1">
    <source>
        <dbReference type="EMBL" id="GIH64458.1"/>
    </source>
</evidence>
<proteinExistence type="predicted"/>
<comment type="caution">
    <text evidence="1">The sequence shown here is derived from an EMBL/GenBank/DDBJ whole genome shotgun (WGS) entry which is preliminary data.</text>
</comment>
<gene>
    <name evidence="1" type="ORF">Msi02_52750</name>
</gene>
<evidence type="ECO:0000313" key="2">
    <source>
        <dbReference type="Proteomes" id="UP000660454"/>
    </source>
</evidence>
<protein>
    <submittedName>
        <fullName evidence="1">Uncharacterized protein</fullName>
    </submittedName>
</protein>
<name>A0ABQ4GSU5_9ACTN</name>